<evidence type="ECO:0000313" key="3">
    <source>
        <dbReference type="RefSeq" id="XP_071933236.1"/>
    </source>
</evidence>
<dbReference type="InterPro" id="IPR005135">
    <property type="entry name" value="Endo/exonuclease/phosphatase"/>
</dbReference>
<dbReference type="GeneID" id="113724555"/>
<dbReference type="InterPro" id="IPR043502">
    <property type="entry name" value="DNA/RNA_pol_sf"/>
</dbReference>
<keyword evidence="2" id="KW-1185">Reference proteome</keyword>
<dbReference type="Pfam" id="PF03372">
    <property type="entry name" value="Exo_endo_phos"/>
    <property type="match status" value="1"/>
</dbReference>
<dbReference type="SUPFAM" id="SSF56219">
    <property type="entry name" value="DNase I-like"/>
    <property type="match status" value="1"/>
</dbReference>
<evidence type="ECO:0000313" key="2">
    <source>
        <dbReference type="Proteomes" id="UP001652660"/>
    </source>
</evidence>
<organism evidence="2 3">
    <name type="scientific">Coffea arabica</name>
    <name type="common">Arabian coffee</name>
    <dbReference type="NCBI Taxonomy" id="13443"/>
    <lineage>
        <taxon>Eukaryota</taxon>
        <taxon>Viridiplantae</taxon>
        <taxon>Streptophyta</taxon>
        <taxon>Embryophyta</taxon>
        <taxon>Tracheophyta</taxon>
        <taxon>Spermatophyta</taxon>
        <taxon>Magnoliopsida</taxon>
        <taxon>eudicotyledons</taxon>
        <taxon>Gunneridae</taxon>
        <taxon>Pentapetalae</taxon>
        <taxon>asterids</taxon>
        <taxon>lamiids</taxon>
        <taxon>Gentianales</taxon>
        <taxon>Rubiaceae</taxon>
        <taxon>Ixoroideae</taxon>
        <taxon>Gardenieae complex</taxon>
        <taxon>Bertiereae - Coffeeae clade</taxon>
        <taxon>Coffeeae</taxon>
        <taxon>Coffea</taxon>
    </lineage>
</organism>
<gene>
    <name evidence="3" type="primary">LOC113724555</name>
</gene>
<evidence type="ECO:0000259" key="1">
    <source>
        <dbReference type="Pfam" id="PF03372"/>
    </source>
</evidence>
<name>A0ABM4WN85_COFAR</name>
<dbReference type="CDD" id="cd01650">
    <property type="entry name" value="RT_nLTR_like"/>
    <property type="match status" value="1"/>
</dbReference>
<dbReference type="PANTHER" id="PTHR33116:SF86">
    <property type="entry name" value="REVERSE TRANSCRIPTASE DOMAIN-CONTAINING PROTEIN"/>
    <property type="match status" value="1"/>
</dbReference>
<dbReference type="SUPFAM" id="SSF56672">
    <property type="entry name" value="DNA/RNA polymerases"/>
    <property type="match status" value="1"/>
</dbReference>
<sequence>MKVAVWNCRGAGGPLTIPQLKEVIHLHSPSIVFLCETKNQETFMKKVRKRVKFENGFVVSSKGRAGELALFWKEDVTLLDVQGTDWYIEAREVDKDTNEYWWMVGIYASTEDSVRKQQRKAIEGKKREWGEKWVLVGDFNDICSNGEKWGGRERSEGSFRDFNSFISGKELVDIGYEGVPWTWSNTWEGKGEIKERLDRCLGSVGWVQMYEKATCEHVEKEASDHCLLILDTTPLQRRVKRRFYFDQRWAKDKTSHEVIKRAWGIEQHGSGMFKVARRIKECRIALIEWNRTIKGNTKAKIQELKEQLKALREAGEMCNKGATANLKLQLSKAYKEEELYWSQKSRSRWLKEGDKNTAYFHLSVMAKRKRNRISMLQKTNGELCRGEQEIEEELNKHYTELFTSTDSTEFDEVLQGIPHTISNLMNEQLIKPVDEREIKQAIFSMFPNKAPGVDGMSPLFFQTYWNVIRADMVNAITSFFHTVTFSTNRLKKVFKCCISPSQSAFVPGRQILDNVITAHEILHFLKNKRPGKVGFMTLKLDMSKSYDRVEWKFLGRIMMHMGFSNLLKKAVERKQLTGIKISKDRPMVSHLFFADDSLLCCKASKKEALKIKEIIQQYGQATGQVVNFDKSAMFFARNTPIMIRKEISEVLDNMREAQSGKYLGLPMTIGRAKNQVFGYLKNKIHSKLQDWKHKMLSQGGKEILIKSVIMTMPNYIMSCFKLPKCMCKEISARIARFWWGVGKVITKCIGSDGVSFQKSKGEGGLGFRDLEAVNLALLAKQIWRIITNPNLLVSKVLKAKYMKEEDWLEQQPPTTASWCWKSMHKRGELLQQGLWKRVGDGRTVKIWQDEWIPGSINGRASTARPTGC</sequence>
<dbReference type="Gene3D" id="3.60.10.10">
    <property type="entry name" value="Endonuclease/exonuclease/phosphatase"/>
    <property type="match status" value="1"/>
</dbReference>
<proteinExistence type="predicted"/>
<accession>A0ABM4WN85</accession>
<protein>
    <recommendedName>
        <fullName evidence="1">Endonuclease/exonuclease/phosphatase domain-containing protein</fullName>
    </recommendedName>
</protein>
<dbReference type="PANTHER" id="PTHR33116">
    <property type="entry name" value="REVERSE TRANSCRIPTASE ZINC-BINDING DOMAIN-CONTAINING PROTEIN-RELATED-RELATED"/>
    <property type="match status" value="1"/>
</dbReference>
<dbReference type="InterPro" id="IPR036691">
    <property type="entry name" value="Endo/exonu/phosph_ase_sf"/>
</dbReference>
<reference evidence="3" key="1">
    <citation type="submission" date="2025-08" db="UniProtKB">
        <authorList>
            <consortium name="RefSeq"/>
        </authorList>
    </citation>
    <scope>IDENTIFICATION</scope>
    <source>
        <tissue evidence="3">Leaves</tissue>
    </source>
</reference>
<dbReference type="Proteomes" id="UP001652660">
    <property type="component" value="Chromosome 2c"/>
</dbReference>
<feature type="domain" description="Endonuclease/exonuclease/phosphatase" evidence="1">
    <location>
        <begin position="5"/>
        <end position="207"/>
    </location>
</feature>
<dbReference type="RefSeq" id="XP_071933236.1">
    <property type="nucleotide sequence ID" value="XM_072077135.1"/>
</dbReference>